<sequence>MDTPDTLIDLIRHGEPEGGKKYRGQTDDPLTERGWQQMWTAVGGHRPWRRIVSSPLSRCAAFAHALAGEMGLEAATDPRLMEVGYGPWSGRTTDEIRAEEPDAMAAFLRDPWSNRPVGAEDMERFTARVLAAYEEHRSGDDGPLLIVAHAGVLRTVIAHNLGMPLENLFHLQIPYAGRARFHAPDGRLRLTHLAARPPER</sequence>
<dbReference type="PIRSF" id="PIRSF000709">
    <property type="entry name" value="6PFK_2-Ptase"/>
    <property type="match status" value="1"/>
</dbReference>
<dbReference type="PANTHER" id="PTHR48100:SF1">
    <property type="entry name" value="HISTIDINE PHOSPHATASE FAMILY PROTEIN-RELATED"/>
    <property type="match status" value="1"/>
</dbReference>
<organism evidence="1 2">
    <name type="scientific">Thiohalorhabdus methylotrophus</name>
    <dbReference type="NCBI Taxonomy" id="3242694"/>
    <lineage>
        <taxon>Bacteria</taxon>
        <taxon>Pseudomonadati</taxon>
        <taxon>Pseudomonadota</taxon>
        <taxon>Gammaproteobacteria</taxon>
        <taxon>Thiohalorhabdales</taxon>
        <taxon>Thiohalorhabdaceae</taxon>
        <taxon>Thiohalorhabdus</taxon>
    </lineage>
</organism>
<name>A0ABV4TZ77_9GAMM</name>
<dbReference type="PANTHER" id="PTHR48100">
    <property type="entry name" value="BROAD-SPECIFICITY PHOSPHATASE YOR283W-RELATED"/>
    <property type="match status" value="1"/>
</dbReference>
<evidence type="ECO:0000313" key="2">
    <source>
        <dbReference type="Proteomes" id="UP001575181"/>
    </source>
</evidence>
<reference evidence="1 2" key="1">
    <citation type="submission" date="2024-08" db="EMBL/GenBank/DDBJ databases">
        <title>Whole-genome sequencing of halo(alkali)philic microorganisms from hypersaline lakes.</title>
        <authorList>
            <person name="Sorokin D.Y."/>
            <person name="Merkel A.Y."/>
            <person name="Messina E."/>
            <person name="Yakimov M."/>
        </authorList>
    </citation>
    <scope>NUCLEOTIDE SEQUENCE [LARGE SCALE GENOMIC DNA]</scope>
    <source>
        <strain evidence="1 2">Cl-TMA</strain>
    </source>
</reference>
<gene>
    <name evidence="1" type="ORF">ACERLL_11190</name>
</gene>
<dbReference type="CDD" id="cd07067">
    <property type="entry name" value="HP_PGM_like"/>
    <property type="match status" value="1"/>
</dbReference>
<dbReference type="RefSeq" id="WP_373656179.1">
    <property type="nucleotide sequence ID" value="NZ_JBGUAW010000007.1"/>
</dbReference>
<proteinExistence type="predicted"/>
<comment type="caution">
    <text evidence="1">The sequence shown here is derived from an EMBL/GenBank/DDBJ whole genome shotgun (WGS) entry which is preliminary data.</text>
</comment>
<protein>
    <submittedName>
        <fullName evidence="1">Histidine phosphatase family protein</fullName>
    </submittedName>
</protein>
<dbReference type="EMBL" id="JBGUAW010000007">
    <property type="protein sequence ID" value="MFA9461390.1"/>
    <property type="molecule type" value="Genomic_DNA"/>
</dbReference>
<dbReference type="Gene3D" id="3.40.50.1240">
    <property type="entry name" value="Phosphoglycerate mutase-like"/>
    <property type="match status" value="1"/>
</dbReference>
<dbReference type="SMART" id="SM00855">
    <property type="entry name" value="PGAM"/>
    <property type="match status" value="1"/>
</dbReference>
<dbReference type="SUPFAM" id="SSF53254">
    <property type="entry name" value="Phosphoglycerate mutase-like"/>
    <property type="match status" value="1"/>
</dbReference>
<keyword evidence="2" id="KW-1185">Reference proteome</keyword>
<accession>A0ABV4TZ77</accession>
<dbReference type="InterPro" id="IPR013078">
    <property type="entry name" value="His_Pase_superF_clade-1"/>
</dbReference>
<dbReference type="Pfam" id="PF00300">
    <property type="entry name" value="His_Phos_1"/>
    <property type="match status" value="1"/>
</dbReference>
<dbReference type="InterPro" id="IPR050275">
    <property type="entry name" value="PGM_Phosphatase"/>
</dbReference>
<dbReference type="Proteomes" id="UP001575181">
    <property type="component" value="Unassembled WGS sequence"/>
</dbReference>
<evidence type="ECO:0000313" key="1">
    <source>
        <dbReference type="EMBL" id="MFA9461390.1"/>
    </source>
</evidence>
<dbReference type="InterPro" id="IPR029033">
    <property type="entry name" value="His_PPase_superfam"/>
</dbReference>